<feature type="domain" description="AB hydrolase-1" evidence="2">
    <location>
        <begin position="24"/>
        <end position="269"/>
    </location>
</feature>
<dbReference type="Pfam" id="PF00561">
    <property type="entry name" value="Abhydrolase_1"/>
    <property type="match status" value="1"/>
</dbReference>
<dbReference type="PANTHER" id="PTHR43798:SF31">
    <property type="entry name" value="AB HYDROLASE SUPERFAMILY PROTEIN YCLE"/>
    <property type="match status" value="1"/>
</dbReference>
<dbReference type="GO" id="GO:0016020">
    <property type="term" value="C:membrane"/>
    <property type="evidence" value="ECO:0007669"/>
    <property type="project" value="TreeGrafter"/>
</dbReference>
<dbReference type="GO" id="GO:0016787">
    <property type="term" value="F:hydrolase activity"/>
    <property type="evidence" value="ECO:0007669"/>
    <property type="project" value="UniProtKB-KW"/>
</dbReference>
<sequence length="284" mass="31882">MATIDIQGVPHAYELTNPTKSPHVLIFIHGWLLSRNYWQPLIQRLSPDYQCLSYDLRGFGDSQIHSTQKKLVFNYSPAAYVEDLTILLQKLNISSAWLIGHSLGGTIALLGANRMFDIIKAVVCINSGGGIYIKEEFERFRFAGAQLIKFRPSWLSYLPLTDLMFTRTQVATPISRKWGRQRLTDFLGASYEAALGTLLDSTTESEVHNLPLVVSKLKQPVYFIAGAKDQIMAPKYVKHLASFHWMFQGHGGNVLEIPECGHLAMLEKPNAVAAHIRSLLAKEI</sequence>
<evidence type="ECO:0000313" key="3">
    <source>
        <dbReference type="EMBL" id="RQH15409.1"/>
    </source>
</evidence>
<dbReference type="SUPFAM" id="SSF53474">
    <property type="entry name" value="alpha/beta-Hydrolases"/>
    <property type="match status" value="1"/>
</dbReference>
<dbReference type="RefSeq" id="WP_124146577.1">
    <property type="nucleotide sequence ID" value="NZ_CAWOKI010000174.1"/>
</dbReference>
<protein>
    <submittedName>
        <fullName evidence="3">Alpha/beta hydrolase</fullName>
    </submittedName>
</protein>
<proteinExistence type="predicted"/>
<dbReference type="PRINTS" id="PR00111">
    <property type="entry name" value="ABHYDROLASE"/>
</dbReference>
<name>A0A3N6ND44_9CYAN</name>
<organism evidence="3 4">
    <name type="scientific">Okeania hirsuta</name>
    <dbReference type="NCBI Taxonomy" id="1458930"/>
    <lineage>
        <taxon>Bacteria</taxon>
        <taxon>Bacillati</taxon>
        <taxon>Cyanobacteriota</taxon>
        <taxon>Cyanophyceae</taxon>
        <taxon>Oscillatoriophycideae</taxon>
        <taxon>Oscillatoriales</taxon>
        <taxon>Microcoleaceae</taxon>
        <taxon>Okeania</taxon>
    </lineage>
</organism>
<evidence type="ECO:0000313" key="4">
    <source>
        <dbReference type="Proteomes" id="UP000269154"/>
    </source>
</evidence>
<gene>
    <name evidence="3" type="ORF">D5R40_34115</name>
</gene>
<dbReference type="OrthoDB" id="252464at2"/>
<comment type="caution">
    <text evidence="3">The sequence shown here is derived from an EMBL/GenBank/DDBJ whole genome shotgun (WGS) entry which is preliminary data.</text>
</comment>
<keyword evidence="4" id="KW-1185">Reference proteome</keyword>
<dbReference type="Proteomes" id="UP000269154">
    <property type="component" value="Unassembled WGS sequence"/>
</dbReference>
<dbReference type="InterPro" id="IPR000073">
    <property type="entry name" value="AB_hydrolase_1"/>
</dbReference>
<reference evidence="3 4" key="1">
    <citation type="journal article" date="2018" name="ACS Chem. Biol.">
        <title>Ketoreductase domain dysfunction expands chemodiversity: malyngamide biosynthesis in the cyanobacterium Okeania hirsuta.</title>
        <authorList>
            <person name="Moss N.A."/>
            <person name="Leao T."/>
            <person name="Rankin M."/>
            <person name="McCullough T.M."/>
            <person name="Qu P."/>
            <person name="Korobeynikov A."/>
            <person name="Smith J.L."/>
            <person name="Gerwick L."/>
            <person name="Gerwick W.H."/>
        </authorList>
    </citation>
    <scope>NUCLEOTIDE SEQUENCE [LARGE SCALE GENOMIC DNA]</scope>
    <source>
        <strain evidence="3 4">PAB10Feb10-1</strain>
    </source>
</reference>
<dbReference type="InterPro" id="IPR029058">
    <property type="entry name" value="AB_hydrolase_fold"/>
</dbReference>
<dbReference type="InterPro" id="IPR050266">
    <property type="entry name" value="AB_hydrolase_sf"/>
</dbReference>
<accession>A0A3N6ND44</accession>
<evidence type="ECO:0000259" key="2">
    <source>
        <dbReference type="Pfam" id="PF00561"/>
    </source>
</evidence>
<dbReference type="EMBL" id="RCBY01000571">
    <property type="protein sequence ID" value="RQH15409.1"/>
    <property type="molecule type" value="Genomic_DNA"/>
</dbReference>
<evidence type="ECO:0000256" key="1">
    <source>
        <dbReference type="ARBA" id="ARBA00022801"/>
    </source>
</evidence>
<dbReference type="PANTHER" id="PTHR43798">
    <property type="entry name" value="MONOACYLGLYCEROL LIPASE"/>
    <property type="match status" value="1"/>
</dbReference>
<keyword evidence="1 3" id="KW-0378">Hydrolase</keyword>
<dbReference type="Gene3D" id="3.40.50.1820">
    <property type="entry name" value="alpha/beta hydrolase"/>
    <property type="match status" value="1"/>
</dbReference>
<dbReference type="AlphaFoldDB" id="A0A3N6ND44"/>